<dbReference type="InterPro" id="IPR003347">
    <property type="entry name" value="JmjC_dom"/>
</dbReference>
<comment type="caution">
    <text evidence="2">The sequence shown here is derived from an EMBL/GenBank/DDBJ whole genome shotgun (WGS) entry which is preliminary data.</text>
</comment>
<gene>
    <name evidence="2" type="ORF">CTAYLR_006720</name>
</gene>
<dbReference type="PANTHER" id="PTHR12461">
    <property type="entry name" value="HYPOXIA-INDUCIBLE FACTOR 1 ALPHA INHIBITOR-RELATED"/>
    <property type="match status" value="1"/>
</dbReference>
<dbReference type="Pfam" id="PF13621">
    <property type="entry name" value="Cupin_8"/>
    <property type="match status" value="2"/>
</dbReference>
<dbReference type="Gene3D" id="2.60.120.650">
    <property type="entry name" value="Cupin"/>
    <property type="match status" value="1"/>
</dbReference>
<proteinExistence type="predicted"/>
<organism evidence="2 3">
    <name type="scientific">Chrysophaeum taylorii</name>
    <dbReference type="NCBI Taxonomy" id="2483200"/>
    <lineage>
        <taxon>Eukaryota</taxon>
        <taxon>Sar</taxon>
        <taxon>Stramenopiles</taxon>
        <taxon>Ochrophyta</taxon>
        <taxon>Pelagophyceae</taxon>
        <taxon>Pelagomonadales</taxon>
        <taxon>Pelagomonadaceae</taxon>
        <taxon>Chrysophaeum</taxon>
    </lineage>
</organism>
<protein>
    <recommendedName>
        <fullName evidence="1">JmjC domain-containing protein</fullName>
    </recommendedName>
</protein>
<accession>A0AAD7XJC0</accession>
<evidence type="ECO:0000313" key="2">
    <source>
        <dbReference type="EMBL" id="KAJ8601498.1"/>
    </source>
</evidence>
<dbReference type="PANTHER" id="PTHR12461:SF102">
    <property type="entry name" value="LYSINE-SPECIFIC DEMETHYLASE JMJ31"/>
    <property type="match status" value="1"/>
</dbReference>
<reference evidence="2" key="1">
    <citation type="submission" date="2023-01" db="EMBL/GenBank/DDBJ databases">
        <title>Metagenome sequencing of chrysophaentin producing Chrysophaeum taylorii.</title>
        <authorList>
            <person name="Davison J."/>
            <person name="Bewley C."/>
        </authorList>
    </citation>
    <scope>NUCLEOTIDE SEQUENCE</scope>
    <source>
        <strain evidence="2">NIES-1699</strain>
    </source>
</reference>
<feature type="domain" description="JmjC" evidence="1">
    <location>
        <begin position="81"/>
        <end position="237"/>
    </location>
</feature>
<name>A0AAD7XJC0_9STRA</name>
<dbReference type="Proteomes" id="UP001230188">
    <property type="component" value="Unassembled WGS sequence"/>
</dbReference>
<sequence length="341" mass="37601">MERTTTEWECGGLVTRWVSPEADLSRWSVEAISERAGDLVVEAQVSRNGVFPGEEALRRSVRVQLATALNTTTTTTTTTANEKRGLYYVAQAPVARREASGRIHPLALWPLFGELGFPPIRGNAAELNAWINADAATTPAHFDERDNLLSVLAGRKRVALAPHASVEAKPCWGGAPNHAAGPMAPRRVVDVAAGEALFVPRGVWHEVWSEPGTVALNAWFEVPRGGRRSADAAAFQARMRVVRAVNRETRSALRRTRAVQRLVPYAASSQKWRFFLKHRAPKSPALAAALWLLADKVDVFQALKSAATRDRLKPRVRRARDAFARACLAAVINRHHKRNVQ</sequence>
<dbReference type="InterPro" id="IPR041667">
    <property type="entry name" value="Cupin_8"/>
</dbReference>
<evidence type="ECO:0000259" key="1">
    <source>
        <dbReference type="PROSITE" id="PS51184"/>
    </source>
</evidence>
<dbReference type="EMBL" id="JAQMWT010000427">
    <property type="protein sequence ID" value="KAJ8601498.1"/>
    <property type="molecule type" value="Genomic_DNA"/>
</dbReference>
<dbReference type="SUPFAM" id="SSF51197">
    <property type="entry name" value="Clavaminate synthase-like"/>
    <property type="match status" value="1"/>
</dbReference>
<keyword evidence="3" id="KW-1185">Reference proteome</keyword>
<dbReference type="PROSITE" id="PS51184">
    <property type="entry name" value="JMJC"/>
    <property type="match status" value="1"/>
</dbReference>
<evidence type="ECO:0000313" key="3">
    <source>
        <dbReference type="Proteomes" id="UP001230188"/>
    </source>
</evidence>
<dbReference type="AlphaFoldDB" id="A0AAD7XJC0"/>